<dbReference type="OrthoDB" id="6020543at2759"/>
<dbReference type="Proteomes" id="UP000319257">
    <property type="component" value="Unassembled WGS sequence"/>
</dbReference>
<dbReference type="InterPro" id="IPR029058">
    <property type="entry name" value="AB_hydrolase_fold"/>
</dbReference>
<evidence type="ECO:0000256" key="3">
    <source>
        <dbReference type="SAM" id="SignalP"/>
    </source>
</evidence>
<accession>A0A507AZY8</accession>
<keyword evidence="5" id="KW-1185">Reference proteome</keyword>
<dbReference type="Gene3D" id="3.40.50.1820">
    <property type="entry name" value="alpha/beta hydrolase"/>
    <property type="match status" value="1"/>
</dbReference>
<dbReference type="AlphaFoldDB" id="A0A507AZY8"/>
<dbReference type="InterPro" id="IPR000675">
    <property type="entry name" value="Cutinase/axe"/>
</dbReference>
<gene>
    <name evidence="4" type="ORF">E0L32_009011</name>
</gene>
<dbReference type="Pfam" id="PF01083">
    <property type="entry name" value="Cutinase"/>
    <property type="match status" value="1"/>
</dbReference>
<reference evidence="4 5" key="1">
    <citation type="submission" date="2019-06" db="EMBL/GenBank/DDBJ databases">
        <title>Draft genome sequence of the filamentous fungus Phialemoniopsis curvata isolated from diesel fuel.</title>
        <authorList>
            <person name="Varaljay V.A."/>
            <person name="Lyon W.J."/>
            <person name="Crouch A.L."/>
            <person name="Drake C.E."/>
            <person name="Hollomon J.M."/>
            <person name="Nadeau L.J."/>
            <person name="Nunn H.S."/>
            <person name="Stevenson B.S."/>
            <person name="Bojanowski C.L."/>
            <person name="Crookes-Goodson W.J."/>
        </authorList>
    </citation>
    <scope>NUCLEOTIDE SEQUENCE [LARGE SCALE GENOMIC DNA]</scope>
    <source>
        <strain evidence="4 5">D216</strain>
    </source>
</reference>
<dbReference type="PANTHER" id="PTHR33630:SF13">
    <property type="entry name" value="ACETYLXYLAN ESTERASE"/>
    <property type="match status" value="1"/>
</dbReference>
<dbReference type="GeneID" id="41976458"/>
<protein>
    <submittedName>
        <fullName evidence="4">Uncharacterized protein</fullName>
    </submittedName>
</protein>
<evidence type="ECO:0000256" key="1">
    <source>
        <dbReference type="ARBA" id="ARBA00022801"/>
    </source>
</evidence>
<feature type="chain" id="PRO_5021408138" evidence="3">
    <location>
        <begin position="18"/>
        <end position="247"/>
    </location>
</feature>
<dbReference type="GO" id="GO:0052689">
    <property type="term" value="F:carboxylic ester hydrolase activity"/>
    <property type="evidence" value="ECO:0007669"/>
    <property type="project" value="UniProtKB-ARBA"/>
</dbReference>
<name>A0A507AZY8_9PEZI</name>
<keyword evidence="1" id="KW-0378">Hydrolase</keyword>
<keyword evidence="3" id="KW-0732">Signal</keyword>
<evidence type="ECO:0000313" key="4">
    <source>
        <dbReference type="EMBL" id="TPX09820.1"/>
    </source>
</evidence>
<organism evidence="4 5">
    <name type="scientific">Thyridium curvatum</name>
    <dbReference type="NCBI Taxonomy" id="1093900"/>
    <lineage>
        <taxon>Eukaryota</taxon>
        <taxon>Fungi</taxon>
        <taxon>Dikarya</taxon>
        <taxon>Ascomycota</taxon>
        <taxon>Pezizomycotina</taxon>
        <taxon>Sordariomycetes</taxon>
        <taxon>Sordariomycetidae</taxon>
        <taxon>Thyridiales</taxon>
        <taxon>Thyridiaceae</taxon>
        <taxon>Thyridium</taxon>
    </lineage>
</organism>
<evidence type="ECO:0000256" key="2">
    <source>
        <dbReference type="ARBA" id="ARBA00023157"/>
    </source>
</evidence>
<dbReference type="RefSeq" id="XP_030991531.1">
    <property type="nucleotide sequence ID" value="XM_031143930.1"/>
</dbReference>
<proteinExistence type="predicted"/>
<comment type="caution">
    <text evidence="4">The sequence shown here is derived from an EMBL/GenBank/DDBJ whole genome shotgun (WGS) entry which is preliminary data.</text>
</comment>
<dbReference type="STRING" id="1093900.A0A507AZY8"/>
<sequence length="247" mass="26245">MMRSILALAWLLGCAAAAVLDRAVAVVCPQLHIMAARETTAPPGFGSAKTLVDLVLDNFPGATSEEIQYPAIGGDDYAKSVRMGIVGVISQLAMFTLLCPDTVLIMHGYSQGGQIIDDSFCGGPDGRSLRTTGSLVPVETGSKVAAIIMMGNPRHRSGQPFNVGNATGPGFAARPANFSCPVYQDRMQSYCDSPDPFCSNGTDAAFHQGYGERNGQQALQFILNKLPDKARVIQIPRPANNTLVDQK</sequence>
<dbReference type="PANTHER" id="PTHR33630">
    <property type="entry name" value="CUTINASE RV1984C-RELATED-RELATED"/>
    <property type="match status" value="1"/>
</dbReference>
<dbReference type="SMART" id="SM01110">
    <property type="entry name" value="Cutinase"/>
    <property type="match status" value="1"/>
</dbReference>
<dbReference type="EMBL" id="SKBQ01000062">
    <property type="protein sequence ID" value="TPX09820.1"/>
    <property type="molecule type" value="Genomic_DNA"/>
</dbReference>
<dbReference type="SUPFAM" id="SSF53474">
    <property type="entry name" value="alpha/beta-Hydrolases"/>
    <property type="match status" value="1"/>
</dbReference>
<keyword evidence="2" id="KW-1015">Disulfide bond</keyword>
<evidence type="ECO:0000313" key="5">
    <source>
        <dbReference type="Proteomes" id="UP000319257"/>
    </source>
</evidence>
<feature type="signal peptide" evidence="3">
    <location>
        <begin position="1"/>
        <end position="17"/>
    </location>
</feature>
<dbReference type="InParanoid" id="A0A507AZY8"/>